<dbReference type="OrthoDB" id="4843808at2"/>
<dbReference type="STRING" id="1385521.N803_10060"/>
<dbReference type="InterPro" id="IPR049790">
    <property type="entry name" value="Rv3655c/TadE"/>
</dbReference>
<dbReference type="EMBL" id="AVPK01000003">
    <property type="protein sequence ID" value="KGN38101.1"/>
    <property type="molecule type" value="Genomic_DNA"/>
</dbReference>
<keyword evidence="2" id="KW-1185">Reference proteome</keyword>
<proteinExistence type="predicted"/>
<dbReference type="NCBIfam" id="NF041390">
    <property type="entry name" value="TadE_Rv3655c"/>
    <property type="match status" value="1"/>
</dbReference>
<comment type="caution">
    <text evidence="1">The sequence shown here is derived from an EMBL/GenBank/DDBJ whole genome shotgun (WGS) entry which is preliminary data.</text>
</comment>
<reference evidence="1 2" key="1">
    <citation type="submission" date="2013-08" db="EMBL/GenBank/DDBJ databases">
        <title>The genome sequence of Knoellia subterranea.</title>
        <authorList>
            <person name="Zhu W."/>
            <person name="Wang G."/>
        </authorList>
    </citation>
    <scope>NUCLEOTIDE SEQUENCE [LARGE SCALE GENOMIC DNA]</scope>
    <source>
        <strain evidence="1 2">KCTC 19937</strain>
    </source>
</reference>
<evidence type="ECO:0000313" key="1">
    <source>
        <dbReference type="EMBL" id="KGN38101.1"/>
    </source>
</evidence>
<sequence length="119" mass="12051">MTLGRHREAGMVTAELAVAVPALVLVLALGLGAVAVVTDHLRCIDAARVGARLLARGEEAGRVRAEVIRQAPPGAVVLFDVGPESVTVEVTSDPPALLRTLGVSGGPRGVAHAVPEAAP</sequence>
<organism evidence="1 2">
    <name type="scientific">Knoellia subterranea KCTC 19937</name>
    <dbReference type="NCBI Taxonomy" id="1385521"/>
    <lineage>
        <taxon>Bacteria</taxon>
        <taxon>Bacillati</taxon>
        <taxon>Actinomycetota</taxon>
        <taxon>Actinomycetes</taxon>
        <taxon>Micrococcales</taxon>
        <taxon>Intrasporangiaceae</taxon>
        <taxon>Knoellia</taxon>
    </lineage>
</organism>
<evidence type="ECO:0000313" key="2">
    <source>
        <dbReference type="Proteomes" id="UP000030011"/>
    </source>
</evidence>
<dbReference type="RefSeq" id="WP_052111952.1">
    <property type="nucleotide sequence ID" value="NZ_AVPK01000003.1"/>
</dbReference>
<dbReference type="Proteomes" id="UP000030011">
    <property type="component" value="Unassembled WGS sequence"/>
</dbReference>
<dbReference type="eggNOG" id="ENOG5033A2X">
    <property type="taxonomic scope" value="Bacteria"/>
</dbReference>
<protein>
    <submittedName>
        <fullName evidence="1">Pilus biosynthesis protein TadE</fullName>
    </submittedName>
</protein>
<accession>A0A0A0JR99</accession>
<dbReference type="AlphaFoldDB" id="A0A0A0JR99"/>
<name>A0A0A0JR99_9MICO</name>
<gene>
    <name evidence="1" type="ORF">N803_10060</name>
</gene>